<dbReference type="CDD" id="cd16152">
    <property type="entry name" value="sulfatase_like"/>
    <property type="match status" value="1"/>
</dbReference>
<dbReference type="GO" id="GO:0004065">
    <property type="term" value="F:arylsulfatase activity"/>
    <property type="evidence" value="ECO:0007669"/>
    <property type="project" value="TreeGrafter"/>
</dbReference>
<dbReference type="PANTHER" id="PTHR42693">
    <property type="entry name" value="ARYLSULFATASE FAMILY MEMBER"/>
    <property type="match status" value="1"/>
</dbReference>
<keyword evidence="2" id="KW-0479">Metal-binding</keyword>
<sequence>MPDASPDASPHSTSAARPNVVVVFTDQQRWDTTGVHGNPLDLTPNFDAMARTGTHVVQACTPQPVCAPARAAIQTGAYPTTTGVFRNGRTLPADVPTLASCFADAGYSTGYIGKWHLADEEPVPPGKRGGYQSWLGANVLEFVSDAYRTVMFDDDGEPVMLPGYRSDAVFDAAIRFVADQTGPDGSGTRQPFFLFVSLIEPHHQNEVDTYPAPEGYAERYQGRWLPPDLATLSAQGGTAHQHLGGYCGQIRRVDEGLGRLVDALRSLDLLDDTVLAFTSDHGSHFKTRNGEYKRSCHDASIRVPLALRGPGFDAGGALNRPVSTIDLPPTLLDAAGVDVPKQMQGRSFLPLVRDPGAEWQEEVFVQVSESEVGRAIRTPRWKYYVVDPDAHPWNESAGTRYVETALYDLANDPYELRNLAGLTSHRQVADQLRERLTARMVAAGEAAPEIVPAPEAAAGPQRRVDPAAHSGRWTPVRFGHQRPGSGAGPRAHGVTDAQP</sequence>
<dbReference type="EMBL" id="JACBZH010000001">
    <property type="protein sequence ID" value="NYH89155.1"/>
    <property type="molecule type" value="Genomic_DNA"/>
</dbReference>
<keyword evidence="4" id="KW-0106">Calcium</keyword>
<name>A0A852ZAB4_9ACTN</name>
<dbReference type="Proteomes" id="UP000579605">
    <property type="component" value="Unassembled WGS sequence"/>
</dbReference>
<evidence type="ECO:0000256" key="4">
    <source>
        <dbReference type="ARBA" id="ARBA00022837"/>
    </source>
</evidence>
<gene>
    <name evidence="7" type="ORF">F4554_001793</name>
</gene>
<keyword evidence="3" id="KW-0378">Hydrolase</keyword>
<dbReference type="AlphaFoldDB" id="A0A852ZAB4"/>
<dbReference type="GO" id="GO:0046872">
    <property type="term" value="F:metal ion binding"/>
    <property type="evidence" value="ECO:0007669"/>
    <property type="project" value="UniProtKB-KW"/>
</dbReference>
<comment type="similarity">
    <text evidence="1">Belongs to the sulfatase family.</text>
</comment>
<accession>A0A852ZAB4</accession>
<comment type="caution">
    <text evidence="7">The sequence shown here is derived from an EMBL/GenBank/DDBJ whole genome shotgun (WGS) entry which is preliminary data.</text>
</comment>
<dbReference type="Pfam" id="PF00884">
    <property type="entry name" value="Sulfatase"/>
    <property type="match status" value="1"/>
</dbReference>
<dbReference type="Gene3D" id="3.40.720.10">
    <property type="entry name" value="Alkaline Phosphatase, subunit A"/>
    <property type="match status" value="1"/>
</dbReference>
<reference evidence="7 8" key="1">
    <citation type="submission" date="2020-07" db="EMBL/GenBank/DDBJ databases">
        <title>Sequencing the genomes of 1000 actinobacteria strains.</title>
        <authorList>
            <person name="Klenk H.-P."/>
        </authorList>
    </citation>
    <scope>NUCLEOTIDE SEQUENCE [LARGE SCALE GENOMIC DNA]</scope>
    <source>
        <strain evidence="7 8">DSM 18448</strain>
    </source>
</reference>
<dbReference type="InterPro" id="IPR000917">
    <property type="entry name" value="Sulfatase_N"/>
</dbReference>
<dbReference type="InterPro" id="IPR050738">
    <property type="entry name" value="Sulfatase"/>
</dbReference>
<evidence type="ECO:0000259" key="6">
    <source>
        <dbReference type="Pfam" id="PF00884"/>
    </source>
</evidence>
<keyword evidence="8" id="KW-1185">Reference proteome</keyword>
<dbReference type="InterPro" id="IPR024607">
    <property type="entry name" value="Sulfatase_CS"/>
</dbReference>
<evidence type="ECO:0000313" key="8">
    <source>
        <dbReference type="Proteomes" id="UP000579605"/>
    </source>
</evidence>
<feature type="domain" description="Sulfatase N-terminal" evidence="6">
    <location>
        <begin position="18"/>
        <end position="337"/>
    </location>
</feature>
<dbReference type="PROSITE" id="PS00149">
    <property type="entry name" value="SULFATASE_2"/>
    <property type="match status" value="1"/>
</dbReference>
<dbReference type="InterPro" id="IPR017850">
    <property type="entry name" value="Alkaline_phosphatase_core_sf"/>
</dbReference>
<dbReference type="SUPFAM" id="SSF53649">
    <property type="entry name" value="Alkaline phosphatase-like"/>
    <property type="match status" value="1"/>
</dbReference>
<feature type="region of interest" description="Disordered" evidence="5">
    <location>
        <begin position="454"/>
        <end position="499"/>
    </location>
</feature>
<evidence type="ECO:0000256" key="2">
    <source>
        <dbReference type="ARBA" id="ARBA00022723"/>
    </source>
</evidence>
<evidence type="ECO:0000256" key="1">
    <source>
        <dbReference type="ARBA" id="ARBA00008779"/>
    </source>
</evidence>
<evidence type="ECO:0000256" key="3">
    <source>
        <dbReference type="ARBA" id="ARBA00022801"/>
    </source>
</evidence>
<dbReference type="PANTHER" id="PTHR42693:SF53">
    <property type="entry name" value="ENDO-4-O-SULFATASE"/>
    <property type="match status" value="1"/>
</dbReference>
<evidence type="ECO:0000256" key="5">
    <source>
        <dbReference type="SAM" id="MobiDB-lite"/>
    </source>
</evidence>
<evidence type="ECO:0000313" key="7">
    <source>
        <dbReference type="EMBL" id="NYH89155.1"/>
    </source>
</evidence>
<proteinExistence type="inferred from homology"/>
<dbReference type="RefSeq" id="WP_179786939.1">
    <property type="nucleotide sequence ID" value="NZ_BAAARR010000002.1"/>
</dbReference>
<protein>
    <submittedName>
        <fullName evidence="7">Arylsulfatase A-like enzyme</fullName>
    </submittedName>
</protein>
<organism evidence="7 8">
    <name type="scientific">Actinopolymorpha rutila</name>
    <dbReference type="NCBI Taxonomy" id="446787"/>
    <lineage>
        <taxon>Bacteria</taxon>
        <taxon>Bacillati</taxon>
        <taxon>Actinomycetota</taxon>
        <taxon>Actinomycetes</taxon>
        <taxon>Propionibacteriales</taxon>
        <taxon>Actinopolymorphaceae</taxon>
        <taxon>Actinopolymorpha</taxon>
    </lineage>
</organism>